<evidence type="ECO:0000256" key="6">
    <source>
        <dbReference type="RuleBase" id="RU000682"/>
    </source>
</evidence>
<dbReference type="GO" id="GO:0030154">
    <property type="term" value="P:cell differentiation"/>
    <property type="evidence" value="ECO:0007669"/>
    <property type="project" value="TreeGrafter"/>
</dbReference>
<keyword evidence="3 5" id="KW-0371">Homeobox</keyword>
<dbReference type="GO" id="GO:0000981">
    <property type="term" value="F:DNA-binding transcription factor activity, RNA polymerase II-specific"/>
    <property type="evidence" value="ECO:0007669"/>
    <property type="project" value="InterPro"/>
</dbReference>
<evidence type="ECO:0000259" key="8">
    <source>
        <dbReference type="PROSITE" id="PS50071"/>
    </source>
</evidence>
<dbReference type="SMART" id="SM00389">
    <property type="entry name" value="HOX"/>
    <property type="match status" value="1"/>
</dbReference>
<dbReference type="InterPro" id="IPR051000">
    <property type="entry name" value="Homeobox_DNA-bind_prot"/>
</dbReference>
<dbReference type="CDD" id="cd00086">
    <property type="entry name" value="homeodomain"/>
    <property type="match status" value="1"/>
</dbReference>
<dbReference type="PANTHER" id="PTHR24324">
    <property type="entry name" value="HOMEOBOX PROTEIN HHEX"/>
    <property type="match status" value="1"/>
</dbReference>
<evidence type="ECO:0000256" key="7">
    <source>
        <dbReference type="SAM" id="MobiDB-lite"/>
    </source>
</evidence>
<dbReference type="Proteomes" id="UP000716291">
    <property type="component" value="Unassembled WGS sequence"/>
</dbReference>
<evidence type="ECO:0000256" key="3">
    <source>
        <dbReference type="ARBA" id="ARBA00023155"/>
    </source>
</evidence>
<dbReference type="AlphaFoldDB" id="A0A9P6XB98"/>
<protein>
    <recommendedName>
        <fullName evidence="8">Homeobox domain-containing protein</fullName>
    </recommendedName>
</protein>
<sequence>MQDSGRISIAALLNDSPAPKTSKRKRITPAQYDRLMEIFEQTDTPSSDVRENLANELDMTKREVQVWFQNRRAKLNRESKQQQKQKKLLADNNMSPIDLLASAAEYVQSDQQNKRKSYLQ</sequence>
<organism evidence="9 10">
    <name type="scientific">Rhizopus oryzae</name>
    <name type="common">Mucormycosis agent</name>
    <name type="synonym">Rhizopus arrhizus var. delemar</name>
    <dbReference type="NCBI Taxonomy" id="64495"/>
    <lineage>
        <taxon>Eukaryota</taxon>
        <taxon>Fungi</taxon>
        <taxon>Fungi incertae sedis</taxon>
        <taxon>Mucoromycota</taxon>
        <taxon>Mucoromycotina</taxon>
        <taxon>Mucoromycetes</taxon>
        <taxon>Mucorales</taxon>
        <taxon>Mucorineae</taxon>
        <taxon>Rhizopodaceae</taxon>
        <taxon>Rhizopus</taxon>
    </lineage>
</organism>
<evidence type="ECO:0000256" key="1">
    <source>
        <dbReference type="ARBA" id="ARBA00004123"/>
    </source>
</evidence>
<reference evidence="9" key="1">
    <citation type="journal article" date="2020" name="Microb. Genom.">
        <title>Genetic diversity of clinical and environmental Mucorales isolates obtained from an investigation of mucormycosis cases among solid organ transplant recipients.</title>
        <authorList>
            <person name="Nguyen M.H."/>
            <person name="Kaul D."/>
            <person name="Muto C."/>
            <person name="Cheng S.J."/>
            <person name="Richter R.A."/>
            <person name="Bruno V.M."/>
            <person name="Liu G."/>
            <person name="Beyhan S."/>
            <person name="Sundermann A.J."/>
            <person name="Mounaud S."/>
            <person name="Pasculle A.W."/>
            <person name="Nierman W.C."/>
            <person name="Driscoll E."/>
            <person name="Cumbie R."/>
            <person name="Clancy C.J."/>
            <person name="Dupont C.L."/>
        </authorList>
    </citation>
    <scope>NUCLEOTIDE SEQUENCE</scope>
    <source>
        <strain evidence="9">GL11</strain>
    </source>
</reference>
<dbReference type="Gene3D" id="1.10.10.60">
    <property type="entry name" value="Homeodomain-like"/>
    <property type="match status" value="1"/>
</dbReference>
<evidence type="ECO:0000313" key="10">
    <source>
        <dbReference type="Proteomes" id="UP000716291"/>
    </source>
</evidence>
<dbReference type="OrthoDB" id="6159439at2759"/>
<dbReference type="EMBL" id="JAANQT010000595">
    <property type="protein sequence ID" value="KAG1309751.1"/>
    <property type="molecule type" value="Genomic_DNA"/>
</dbReference>
<dbReference type="GO" id="GO:0000978">
    <property type="term" value="F:RNA polymerase II cis-regulatory region sequence-specific DNA binding"/>
    <property type="evidence" value="ECO:0007669"/>
    <property type="project" value="TreeGrafter"/>
</dbReference>
<keyword evidence="4 5" id="KW-0539">Nucleus</keyword>
<gene>
    <name evidence="9" type="ORF">G6F64_005066</name>
</gene>
<dbReference type="PROSITE" id="PS00027">
    <property type="entry name" value="HOMEOBOX_1"/>
    <property type="match status" value="1"/>
</dbReference>
<dbReference type="PROSITE" id="PS50071">
    <property type="entry name" value="HOMEOBOX_2"/>
    <property type="match status" value="1"/>
</dbReference>
<keyword evidence="10" id="KW-1185">Reference proteome</keyword>
<dbReference type="SUPFAM" id="SSF46689">
    <property type="entry name" value="Homeodomain-like"/>
    <property type="match status" value="1"/>
</dbReference>
<comment type="caution">
    <text evidence="9">The sequence shown here is derived from an EMBL/GenBank/DDBJ whole genome shotgun (WGS) entry which is preliminary data.</text>
</comment>
<evidence type="ECO:0000256" key="5">
    <source>
        <dbReference type="PROSITE-ProRule" id="PRU00108"/>
    </source>
</evidence>
<dbReference type="InterPro" id="IPR009057">
    <property type="entry name" value="Homeodomain-like_sf"/>
</dbReference>
<accession>A0A9P6XB98</accession>
<dbReference type="PANTHER" id="PTHR24324:SF5">
    <property type="entry name" value="HEMATOPOIETICALLY-EXPRESSED HOMEOBOX PROTEIN HHEX"/>
    <property type="match status" value="1"/>
</dbReference>
<dbReference type="InterPro" id="IPR001356">
    <property type="entry name" value="HD"/>
</dbReference>
<keyword evidence="2 5" id="KW-0238">DNA-binding</keyword>
<dbReference type="Pfam" id="PF00046">
    <property type="entry name" value="Homeodomain"/>
    <property type="match status" value="1"/>
</dbReference>
<evidence type="ECO:0000256" key="2">
    <source>
        <dbReference type="ARBA" id="ARBA00023125"/>
    </source>
</evidence>
<proteinExistence type="predicted"/>
<dbReference type="InterPro" id="IPR017970">
    <property type="entry name" value="Homeobox_CS"/>
</dbReference>
<feature type="DNA-binding region" description="Homeobox" evidence="5">
    <location>
        <begin position="20"/>
        <end position="79"/>
    </location>
</feature>
<feature type="region of interest" description="Disordered" evidence="7">
    <location>
        <begin position="74"/>
        <end position="94"/>
    </location>
</feature>
<feature type="region of interest" description="Disordered" evidence="7">
    <location>
        <begin position="1"/>
        <end position="27"/>
    </location>
</feature>
<dbReference type="GO" id="GO:0005634">
    <property type="term" value="C:nucleus"/>
    <property type="evidence" value="ECO:0007669"/>
    <property type="project" value="UniProtKB-SubCell"/>
</dbReference>
<comment type="subcellular location">
    <subcellularLocation>
        <location evidence="1 5 6">Nucleus</location>
    </subcellularLocation>
</comment>
<evidence type="ECO:0000256" key="4">
    <source>
        <dbReference type="ARBA" id="ARBA00023242"/>
    </source>
</evidence>
<name>A0A9P6XB98_RHIOR</name>
<evidence type="ECO:0000313" key="9">
    <source>
        <dbReference type="EMBL" id="KAG1309751.1"/>
    </source>
</evidence>
<feature type="domain" description="Homeobox" evidence="8">
    <location>
        <begin position="18"/>
        <end position="78"/>
    </location>
</feature>